<proteinExistence type="predicted"/>
<dbReference type="EMBL" id="JADBEB010000001">
    <property type="protein sequence ID" value="MBE1487393.1"/>
    <property type="molecule type" value="Genomic_DNA"/>
</dbReference>
<protein>
    <submittedName>
        <fullName evidence="2">Uncharacterized protein</fullName>
    </submittedName>
</protein>
<feature type="region of interest" description="Disordered" evidence="1">
    <location>
        <begin position="1"/>
        <end position="103"/>
    </location>
</feature>
<name>A0A927QZA4_9ACTN</name>
<evidence type="ECO:0000313" key="2">
    <source>
        <dbReference type="EMBL" id="MBE1487393.1"/>
    </source>
</evidence>
<keyword evidence="3" id="KW-1185">Reference proteome</keyword>
<gene>
    <name evidence="2" type="ORF">H4W31_003031</name>
</gene>
<dbReference type="Proteomes" id="UP000649753">
    <property type="component" value="Unassembled WGS sequence"/>
</dbReference>
<feature type="compositionally biased region" description="Low complexity" evidence="1">
    <location>
        <begin position="23"/>
        <end position="49"/>
    </location>
</feature>
<evidence type="ECO:0000313" key="3">
    <source>
        <dbReference type="Proteomes" id="UP000649753"/>
    </source>
</evidence>
<dbReference type="AlphaFoldDB" id="A0A927QZA4"/>
<feature type="compositionally biased region" description="Basic and acidic residues" evidence="1">
    <location>
        <begin position="12"/>
        <end position="22"/>
    </location>
</feature>
<sequence length="103" mass="10564">MPDSSTPRAKKAQPEPEVERPTDAATGSAGAEADATDAGAPEPADADATSPDDEEPGFENRAARRAKGKGPAAQQRAHGSTKQSDGGRGSVQGPRQWGNRRTG</sequence>
<evidence type="ECO:0000256" key="1">
    <source>
        <dbReference type="SAM" id="MobiDB-lite"/>
    </source>
</evidence>
<reference evidence="2" key="1">
    <citation type="submission" date="2020-10" db="EMBL/GenBank/DDBJ databases">
        <title>Sequencing the genomes of 1000 actinobacteria strains.</title>
        <authorList>
            <person name="Klenk H.-P."/>
        </authorList>
    </citation>
    <scope>NUCLEOTIDE SEQUENCE</scope>
    <source>
        <strain evidence="2">DSM 46832</strain>
    </source>
</reference>
<comment type="caution">
    <text evidence="2">The sequence shown here is derived from an EMBL/GenBank/DDBJ whole genome shotgun (WGS) entry which is preliminary data.</text>
</comment>
<dbReference type="RefSeq" id="WP_192767242.1">
    <property type="nucleotide sequence ID" value="NZ_JADBEB010000001.1"/>
</dbReference>
<accession>A0A927QZA4</accession>
<organism evidence="2 3">
    <name type="scientific">Plantactinospora soyae</name>
    <dbReference type="NCBI Taxonomy" id="1544732"/>
    <lineage>
        <taxon>Bacteria</taxon>
        <taxon>Bacillati</taxon>
        <taxon>Actinomycetota</taxon>
        <taxon>Actinomycetes</taxon>
        <taxon>Micromonosporales</taxon>
        <taxon>Micromonosporaceae</taxon>
        <taxon>Plantactinospora</taxon>
    </lineage>
</organism>